<keyword evidence="2" id="KW-0677">Repeat</keyword>
<name>A0AAN8YT44_9MAGN</name>
<feature type="compositionally biased region" description="Basic residues" evidence="3">
    <location>
        <begin position="425"/>
        <end position="439"/>
    </location>
</feature>
<dbReference type="PANTHER" id="PTHR46228">
    <property type="entry name" value="KELCH DOMAIN-CONTAINING PROTEIN"/>
    <property type="match status" value="1"/>
</dbReference>
<dbReference type="Proteomes" id="UP001370490">
    <property type="component" value="Unassembled WGS sequence"/>
</dbReference>
<sequence>MGSLENEVVKKKAMWLYPKALGAIPSERWGHSACYSHRVVYIFGIVTYAGCCGGLHFSDVLMLNLETMTWSTLATSGHGPGPRDSHSAILVGHRMIIFGGTNGSKKVNDLHILDLCSREWTRPDCKGTPPSPRESHTATLIGNKKLVIFGGSGEGEGNYLNDLHVLDLETMMWKSPLVKGDIPIPRDSHSTVAIENKLFVYGGDCGDRYHGGVDMFDMDTLSWSRLYILGGVGDKHYYNDVWSLDVTTCSWAQLDICGQQPQGRFSHTAIVTNSDIAIYGGCGEDERPLNELLVLRLGAEHPNGYCDISLCKTLGNHCNLERERFTRGSEYNPKNMFTDSNSELIRKESCGLVLDFKHSPQFGPDRLQPKRRKTISMKAWEIESEQEEHSLSLSQHSSPSESDQEKPSFHKAADSVTAPSTLPFLKKHISSRTKNKFTRKQPDHVVRTPLDLHYLGKHQSQPRPEQNSTELGLVQNLVGANIQGKIDGAFDSGFLMTATINGKIFRGVLFSPGPVVTPPRGAYLAQTHPAMPMSHITLAHPCPNSNNIGFIGRHAEQPMPESPMTRSSPVIRGTQSLDRDAKLHNDLHGLVLTLGGPASDCL</sequence>
<feature type="compositionally biased region" description="Basic and acidic residues" evidence="3">
    <location>
        <begin position="403"/>
        <end position="413"/>
    </location>
</feature>
<organism evidence="4 5">
    <name type="scientific">Dillenia turbinata</name>
    <dbReference type="NCBI Taxonomy" id="194707"/>
    <lineage>
        <taxon>Eukaryota</taxon>
        <taxon>Viridiplantae</taxon>
        <taxon>Streptophyta</taxon>
        <taxon>Embryophyta</taxon>
        <taxon>Tracheophyta</taxon>
        <taxon>Spermatophyta</taxon>
        <taxon>Magnoliopsida</taxon>
        <taxon>eudicotyledons</taxon>
        <taxon>Gunneridae</taxon>
        <taxon>Pentapetalae</taxon>
        <taxon>Dilleniales</taxon>
        <taxon>Dilleniaceae</taxon>
        <taxon>Dillenia</taxon>
    </lineage>
</organism>
<dbReference type="SUPFAM" id="SSF117281">
    <property type="entry name" value="Kelch motif"/>
    <property type="match status" value="2"/>
</dbReference>
<protein>
    <submittedName>
        <fullName evidence="4">Uncharacterized protein</fullName>
    </submittedName>
</protein>
<proteinExistence type="predicted"/>
<evidence type="ECO:0000313" key="4">
    <source>
        <dbReference type="EMBL" id="KAK6911655.1"/>
    </source>
</evidence>
<dbReference type="Gene3D" id="2.120.10.80">
    <property type="entry name" value="Kelch-type beta propeller"/>
    <property type="match status" value="2"/>
</dbReference>
<evidence type="ECO:0000256" key="2">
    <source>
        <dbReference type="ARBA" id="ARBA00022737"/>
    </source>
</evidence>
<accession>A0AAN8YT44</accession>
<dbReference type="Pfam" id="PF24681">
    <property type="entry name" value="Kelch_KLHDC2_KLHL20_DRC7"/>
    <property type="match status" value="2"/>
</dbReference>
<evidence type="ECO:0000313" key="5">
    <source>
        <dbReference type="Proteomes" id="UP001370490"/>
    </source>
</evidence>
<feature type="compositionally biased region" description="Low complexity" evidence="3">
    <location>
        <begin position="391"/>
        <end position="401"/>
    </location>
</feature>
<dbReference type="EMBL" id="JBAMMX010000028">
    <property type="protein sequence ID" value="KAK6911655.1"/>
    <property type="molecule type" value="Genomic_DNA"/>
</dbReference>
<evidence type="ECO:0000256" key="3">
    <source>
        <dbReference type="SAM" id="MobiDB-lite"/>
    </source>
</evidence>
<dbReference type="AlphaFoldDB" id="A0AAN8YT44"/>
<gene>
    <name evidence="4" type="ORF">RJ641_023748</name>
</gene>
<feature type="region of interest" description="Disordered" evidence="3">
    <location>
        <begin position="386"/>
        <end position="417"/>
    </location>
</feature>
<comment type="caution">
    <text evidence="4">The sequence shown here is derived from an EMBL/GenBank/DDBJ whole genome shotgun (WGS) entry which is preliminary data.</text>
</comment>
<dbReference type="InterPro" id="IPR015915">
    <property type="entry name" value="Kelch-typ_b-propeller"/>
</dbReference>
<keyword evidence="5" id="KW-1185">Reference proteome</keyword>
<dbReference type="PANTHER" id="PTHR46228:SF2">
    <property type="entry name" value="KELCH REPEAT PROTEIN (AFU_ORTHOLOGUE AFUA_4G14350)"/>
    <property type="match status" value="1"/>
</dbReference>
<feature type="region of interest" description="Disordered" evidence="3">
    <location>
        <begin position="423"/>
        <end position="442"/>
    </location>
</feature>
<reference evidence="4 5" key="1">
    <citation type="submission" date="2023-12" db="EMBL/GenBank/DDBJ databases">
        <title>A high-quality genome assembly for Dillenia turbinata (Dilleniales).</title>
        <authorList>
            <person name="Chanderbali A."/>
        </authorList>
    </citation>
    <scope>NUCLEOTIDE SEQUENCE [LARGE SCALE GENOMIC DNA]</scope>
    <source>
        <strain evidence="4">LSX21</strain>
        <tissue evidence="4">Leaf</tissue>
    </source>
</reference>
<keyword evidence="1" id="KW-0880">Kelch repeat</keyword>
<evidence type="ECO:0000256" key="1">
    <source>
        <dbReference type="ARBA" id="ARBA00022441"/>
    </source>
</evidence>